<feature type="compositionally biased region" description="Basic and acidic residues" evidence="1">
    <location>
        <begin position="114"/>
        <end position="123"/>
    </location>
</feature>
<sequence>MERGQRKVNKSGKESIRAFGGQADISAKTDLSPVLQLARNPALSFSEPTDCLTLQCNSIERSKKKDVDLKNSDLGLTLKTRSSQRSKKKYVDLNTESEELGSETQTQNQINSAVKEERCGSED</sequence>
<dbReference type="Proteomes" id="UP000807504">
    <property type="component" value="Unassembled WGS sequence"/>
</dbReference>
<feature type="compositionally biased region" description="Basic and acidic residues" evidence="1">
    <location>
        <begin position="1"/>
        <end position="16"/>
    </location>
</feature>
<comment type="caution">
    <text evidence="2">The sequence shown here is derived from an EMBL/GenBank/DDBJ whole genome shotgun (WGS) entry which is preliminary data.</text>
</comment>
<name>A0A8T0G1Y5_ARGBR</name>
<reference evidence="2" key="2">
    <citation type="submission" date="2020-06" db="EMBL/GenBank/DDBJ databases">
        <authorList>
            <person name="Sheffer M."/>
        </authorList>
    </citation>
    <scope>NUCLEOTIDE SEQUENCE</scope>
</reference>
<evidence type="ECO:0000313" key="3">
    <source>
        <dbReference type="Proteomes" id="UP000807504"/>
    </source>
</evidence>
<feature type="region of interest" description="Disordered" evidence="1">
    <location>
        <begin position="1"/>
        <end position="21"/>
    </location>
</feature>
<gene>
    <name evidence="2" type="ORF">HNY73_001286</name>
</gene>
<feature type="compositionally biased region" description="Polar residues" evidence="1">
    <location>
        <begin position="102"/>
        <end position="112"/>
    </location>
</feature>
<feature type="region of interest" description="Disordered" evidence="1">
    <location>
        <begin position="80"/>
        <end position="123"/>
    </location>
</feature>
<organism evidence="2 3">
    <name type="scientific">Argiope bruennichi</name>
    <name type="common">Wasp spider</name>
    <name type="synonym">Aranea bruennichi</name>
    <dbReference type="NCBI Taxonomy" id="94029"/>
    <lineage>
        <taxon>Eukaryota</taxon>
        <taxon>Metazoa</taxon>
        <taxon>Ecdysozoa</taxon>
        <taxon>Arthropoda</taxon>
        <taxon>Chelicerata</taxon>
        <taxon>Arachnida</taxon>
        <taxon>Araneae</taxon>
        <taxon>Araneomorphae</taxon>
        <taxon>Entelegynae</taxon>
        <taxon>Araneoidea</taxon>
        <taxon>Araneidae</taxon>
        <taxon>Argiope</taxon>
    </lineage>
</organism>
<keyword evidence="3" id="KW-1185">Reference proteome</keyword>
<dbReference type="AlphaFoldDB" id="A0A8T0G1Y5"/>
<evidence type="ECO:0000313" key="2">
    <source>
        <dbReference type="EMBL" id="KAF8796962.1"/>
    </source>
</evidence>
<proteinExistence type="predicted"/>
<accession>A0A8T0G1Y5</accession>
<reference evidence="2" key="1">
    <citation type="journal article" date="2020" name="bioRxiv">
        <title>Chromosome-level reference genome of the European wasp spider Argiope bruennichi: a resource for studies on range expansion and evolutionary adaptation.</title>
        <authorList>
            <person name="Sheffer M.M."/>
            <person name="Hoppe A."/>
            <person name="Krehenwinkel H."/>
            <person name="Uhl G."/>
            <person name="Kuss A.W."/>
            <person name="Jensen L."/>
            <person name="Jensen C."/>
            <person name="Gillespie R.G."/>
            <person name="Hoff K.J."/>
            <person name="Prost S."/>
        </authorList>
    </citation>
    <scope>NUCLEOTIDE SEQUENCE</scope>
</reference>
<protein>
    <submittedName>
        <fullName evidence="2">Uncharacterized protein</fullName>
    </submittedName>
</protein>
<evidence type="ECO:0000256" key="1">
    <source>
        <dbReference type="SAM" id="MobiDB-lite"/>
    </source>
</evidence>
<dbReference type="EMBL" id="JABXBU010000001">
    <property type="protein sequence ID" value="KAF8796962.1"/>
    <property type="molecule type" value="Genomic_DNA"/>
</dbReference>